<evidence type="ECO:0000313" key="2">
    <source>
        <dbReference type="Proteomes" id="UP000293568"/>
    </source>
</evidence>
<gene>
    <name evidence="1" type="ORF">ET464_16455</name>
</gene>
<dbReference type="EMBL" id="CP035492">
    <property type="protein sequence ID" value="QAY67740.1"/>
    <property type="molecule type" value="Genomic_DNA"/>
</dbReference>
<dbReference type="AlphaFoldDB" id="A0A4P6EWI8"/>
<dbReference type="Proteomes" id="UP000293568">
    <property type="component" value="Chromosome"/>
</dbReference>
<evidence type="ECO:0000313" key="1">
    <source>
        <dbReference type="EMBL" id="QAY67740.1"/>
    </source>
</evidence>
<organism evidence="1 2">
    <name type="scientific">Paenibacillus protaetiae</name>
    <dbReference type="NCBI Taxonomy" id="2509456"/>
    <lineage>
        <taxon>Bacteria</taxon>
        <taxon>Bacillati</taxon>
        <taxon>Bacillota</taxon>
        <taxon>Bacilli</taxon>
        <taxon>Bacillales</taxon>
        <taxon>Paenibacillaceae</taxon>
        <taxon>Paenibacillus</taxon>
    </lineage>
</organism>
<proteinExistence type="predicted"/>
<dbReference type="OrthoDB" id="2675985at2"/>
<dbReference type="KEGG" id="pprt:ET464_16455"/>
<reference evidence="1 2" key="1">
    <citation type="submission" date="2019-01" db="EMBL/GenBank/DDBJ databases">
        <title>Genome sequencing of strain FW100M-2.</title>
        <authorList>
            <person name="Heo J."/>
            <person name="Kim S.-J."/>
            <person name="Kim J.-S."/>
            <person name="Hong S.-B."/>
            <person name="Kwon S.-W."/>
        </authorList>
    </citation>
    <scope>NUCLEOTIDE SEQUENCE [LARGE SCALE GENOMIC DNA]</scope>
    <source>
        <strain evidence="1 2">FW100M-2</strain>
    </source>
</reference>
<accession>A0A4P6EWI8</accession>
<sequence length="657" mass="72472">MNKKVYLNGNSYVQLTDASLVPSTNGAVASFTFTMYNAGSTSINVIDYWARLKTKSGTKYTLTLLDKDKLKTVSPNSSATLVFYSEVPASVTLDKLVLDFIKFDFSVSGYEKTIGEFTFPAEYSNSIPAGGFKTVKINSSNVNLRVDQINVYKATDKYNINLSYVARNTSQFGVPLPEYNYYVQTSVGLYKLAVKNTSDANTTLEPSVLNSIRLTGSVPTSVPASNWKLIITQKLSGDSSVELPVGTFAIPFTVNSNSITTKSTFTDEVGTYDVELQSVQRFPWNDEDNVVAKVLVKNTESVYLPLPSLTGTLIIDENISLDSQVISNTGDVGLAPGASTTMTFVGKLPYSYNWKKLKLQLMEKSGETTAQVAEIAKNDVTPIYSVPNGSVYKQLSNGSQMSVQATDVRTYSGDTDDLFAAYLDITNNQTRSAYLPYWVAYFKADNGNLYPATVVKSPNAISPSNKDQVIAYANIPQTVNHNTLQLLIGEAFDNNGLLKKEGTPAGYIRAVTLGLPAEKTDTTQYKDLKVGPYNVDLNYFNVYIGDTGTLEIDLGGNVARDYSYDAFSQSKLLFELEYEPSGDVLWSQQVNLESKSDNAIQWKVGDNYNSISKDLAQTKFWSRYTLHVYDTLNGNKKLLFSKDVKFSSITNWLDGQH</sequence>
<keyword evidence="2" id="KW-1185">Reference proteome</keyword>
<protein>
    <submittedName>
        <fullName evidence="1">Uncharacterized protein</fullName>
    </submittedName>
</protein>
<name>A0A4P6EWI8_9BACL</name>